<keyword evidence="2" id="KW-1185">Reference proteome</keyword>
<gene>
    <name evidence="1" type="ORF">ACFO9E_07985</name>
</gene>
<sequence>MSVLAAADGDDPAAREALLRKINGPADDAVPFVEVVAAALGPEKGIARLVQLIQQRPQKDVQHVIAALGSLWLDCKNAARGESSPFQRAQADRALEHHDARTLARLCLDAVPSEDFGTARGWIIGAWPEVPEVLAYARQCLSGASPEAGAVLIGYGPLGGPEAAQIVAEATALLTPLPPALRALIAQQLTRRGIDAEIVTELLEDWRHDTSGLVRRAAATALARALAPTSSMAQDTNGACLPDSATTQQPHQRQALQRLRTECREELLSHDLETGDDRRRTAWVIMLLLDDVTLLEGVTERYDGRPATVELDDPLSDYDPQLTELIATHWTALQQQSDNRLPERLAGRLGRKPPVLTDVWSRLANVAGRHSDLDRALNDAVHDDPELLREKGVFAWYADANLEDPRLLDYAAQAARADNDPQPVLHMVSRLRPADAHRRELLELLIHPPGRRPSPRLIGDDDIDRAVTGWSRIALARLLPDDPHAHSLYRKLQEDLAGGYRLDWTWPEVIAVTINLAPATHVPHLTLRIVERLQRRDVTFAGPHLLDATAHRIRRDPEAEEAVIAAIASTDTMDTSTAAWDFDDRTYTAASSQRVHHQILLAGILGTATGLPADVAAALAPLADSDGVLHDNPLMTPRPIRFAVLDLLDAAR</sequence>
<reference evidence="2" key="1">
    <citation type="journal article" date="2019" name="Int. J. Syst. Evol. Microbiol.">
        <title>The Global Catalogue of Microorganisms (GCM) 10K type strain sequencing project: providing services to taxonomists for standard genome sequencing and annotation.</title>
        <authorList>
            <consortium name="The Broad Institute Genomics Platform"/>
            <consortium name="The Broad Institute Genome Sequencing Center for Infectious Disease"/>
            <person name="Wu L."/>
            <person name="Ma J."/>
        </authorList>
    </citation>
    <scope>NUCLEOTIDE SEQUENCE [LARGE SCALE GENOMIC DNA]</scope>
    <source>
        <strain evidence="2">CGMCC 4.7139</strain>
    </source>
</reference>
<dbReference type="Proteomes" id="UP001595993">
    <property type="component" value="Unassembled WGS sequence"/>
</dbReference>
<accession>A0ABV9G575</accession>
<dbReference type="RefSeq" id="WP_381192808.1">
    <property type="nucleotide sequence ID" value="NZ_JBHSFE010000007.1"/>
</dbReference>
<proteinExistence type="predicted"/>
<protein>
    <recommendedName>
        <fullName evidence="3">HEAT repeat domain-containing protein</fullName>
    </recommendedName>
</protein>
<dbReference type="EMBL" id="JBHSFE010000007">
    <property type="protein sequence ID" value="MFC4607754.1"/>
    <property type="molecule type" value="Genomic_DNA"/>
</dbReference>
<evidence type="ECO:0000313" key="1">
    <source>
        <dbReference type="EMBL" id="MFC4607754.1"/>
    </source>
</evidence>
<comment type="caution">
    <text evidence="1">The sequence shown here is derived from an EMBL/GenBank/DDBJ whole genome shotgun (WGS) entry which is preliminary data.</text>
</comment>
<organism evidence="1 2">
    <name type="scientific">Streptomyces maoxianensis</name>
    <dbReference type="NCBI Taxonomy" id="1459942"/>
    <lineage>
        <taxon>Bacteria</taxon>
        <taxon>Bacillati</taxon>
        <taxon>Actinomycetota</taxon>
        <taxon>Actinomycetes</taxon>
        <taxon>Kitasatosporales</taxon>
        <taxon>Streptomycetaceae</taxon>
        <taxon>Streptomyces</taxon>
    </lineage>
</organism>
<evidence type="ECO:0008006" key="3">
    <source>
        <dbReference type="Google" id="ProtNLM"/>
    </source>
</evidence>
<evidence type="ECO:0000313" key="2">
    <source>
        <dbReference type="Proteomes" id="UP001595993"/>
    </source>
</evidence>
<name>A0ABV9G575_9ACTN</name>